<comment type="caution">
    <text evidence="7">The sequence shown here is derived from an EMBL/GenBank/DDBJ whole genome shotgun (WGS) entry which is preliminary data.</text>
</comment>
<dbReference type="SUPFAM" id="SSF102546">
    <property type="entry name" value="RbsD-like"/>
    <property type="match status" value="1"/>
</dbReference>
<evidence type="ECO:0000256" key="3">
    <source>
        <dbReference type="ARBA" id="ARBA00022490"/>
    </source>
</evidence>
<comment type="pathway">
    <text evidence="6">Carbohydrate metabolism; D-ribose degradation; D-ribose 5-phosphate from beta-D-ribopyranose: step 1/2.</text>
</comment>
<keyword evidence="4 6" id="KW-0413">Isomerase</keyword>
<keyword evidence="3 6" id="KW-0963">Cytoplasm</keyword>
<evidence type="ECO:0000256" key="1">
    <source>
        <dbReference type="ARBA" id="ARBA00000223"/>
    </source>
</evidence>
<comment type="function">
    <text evidence="6">Catalyzes the interconversion of beta-pyran and beta-furan forms of D-ribose.</text>
</comment>
<gene>
    <name evidence="6" type="primary">rbsD</name>
    <name evidence="7" type="ORF">A6D92_15265</name>
</gene>
<comment type="subcellular location">
    <subcellularLocation>
        <location evidence="6">Cytoplasm</location>
    </subcellularLocation>
</comment>
<dbReference type="EC" id="5.4.99.62" evidence="2 6"/>
<dbReference type="Proteomes" id="UP000194267">
    <property type="component" value="Unassembled WGS sequence"/>
</dbReference>
<keyword evidence="5 6" id="KW-0119">Carbohydrate metabolism</keyword>
<dbReference type="GO" id="GO:0005829">
    <property type="term" value="C:cytosol"/>
    <property type="evidence" value="ECO:0007669"/>
    <property type="project" value="TreeGrafter"/>
</dbReference>
<feature type="binding site" evidence="6">
    <location>
        <position position="98"/>
    </location>
    <ligand>
        <name>substrate</name>
    </ligand>
</feature>
<feature type="binding site" evidence="6">
    <location>
        <position position="28"/>
    </location>
    <ligand>
        <name>substrate</name>
    </ligand>
</feature>
<dbReference type="EMBL" id="LWLV01001451">
    <property type="protein sequence ID" value="OTA40614.1"/>
    <property type="molecule type" value="Genomic_DNA"/>
</dbReference>
<dbReference type="GO" id="GO:0062193">
    <property type="term" value="F:D-ribose pyranase activity"/>
    <property type="evidence" value="ECO:0007669"/>
    <property type="project" value="UniProtKB-EC"/>
</dbReference>
<dbReference type="PANTHER" id="PTHR37831">
    <property type="entry name" value="D-RIBOSE PYRANASE"/>
    <property type="match status" value="1"/>
</dbReference>
<evidence type="ECO:0000256" key="6">
    <source>
        <dbReference type="HAMAP-Rule" id="MF_01661"/>
    </source>
</evidence>
<dbReference type="AlphaFoldDB" id="A0A1Y2T4F3"/>
<evidence type="ECO:0000313" key="7">
    <source>
        <dbReference type="EMBL" id="OTA40614.1"/>
    </source>
</evidence>
<evidence type="ECO:0000256" key="5">
    <source>
        <dbReference type="ARBA" id="ARBA00023277"/>
    </source>
</evidence>
<dbReference type="GO" id="GO:0019303">
    <property type="term" value="P:D-ribose catabolic process"/>
    <property type="evidence" value="ECO:0007669"/>
    <property type="project" value="UniProtKB-UniRule"/>
</dbReference>
<dbReference type="Gene3D" id="3.40.1650.10">
    <property type="entry name" value="RbsD-like domain"/>
    <property type="match status" value="1"/>
</dbReference>
<protein>
    <recommendedName>
        <fullName evidence="2 6">D-ribose pyranase</fullName>
        <ecNumber evidence="2 6">5.4.99.62</ecNumber>
    </recommendedName>
</protein>
<dbReference type="PANTHER" id="PTHR37831:SF1">
    <property type="entry name" value="D-RIBOSE PYRANASE"/>
    <property type="match status" value="1"/>
</dbReference>
<proteinExistence type="inferred from homology"/>
<dbReference type="InterPro" id="IPR007721">
    <property type="entry name" value="RbsD_FucU"/>
</dbReference>
<accession>A0A1Y2T4F3</accession>
<dbReference type="GO" id="GO:0016872">
    <property type="term" value="F:intramolecular lyase activity"/>
    <property type="evidence" value="ECO:0007669"/>
    <property type="project" value="UniProtKB-UniRule"/>
</dbReference>
<dbReference type="HAMAP" id="MF_01661">
    <property type="entry name" value="D_rib_pyranase"/>
    <property type="match status" value="1"/>
</dbReference>
<dbReference type="InterPro" id="IPR023064">
    <property type="entry name" value="D-ribose_pyranase"/>
</dbReference>
<evidence type="ECO:0000256" key="4">
    <source>
        <dbReference type="ARBA" id="ARBA00023235"/>
    </source>
</evidence>
<dbReference type="InterPro" id="IPR023750">
    <property type="entry name" value="RbsD-like_sf"/>
</dbReference>
<dbReference type="NCBIfam" id="NF008761">
    <property type="entry name" value="PRK11797.1"/>
    <property type="match status" value="1"/>
</dbReference>
<dbReference type="Pfam" id="PF05025">
    <property type="entry name" value="RbsD_FucU"/>
    <property type="match status" value="1"/>
</dbReference>
<comment type="similarity">
    <text evidence="6">Belongs to the RbsD / FucU family. RbsD subfamily.</text>
</comment>
<feature type="binding site" evidence="6">
    <location>
        <begin position="120"/>
        <end position="122"/>
    </location>
    <ligand>
        <name>substrate</name>
    </ligand>
</feature>
<sequence length="131" mass="13912">MKKTTLLNQALSEVVAGMGHGDLLVIGDYGLPCPKGVRRIDLALRPGIPAFLDVVETILAELQVEAAVVARETAERNPAVQEGLTRLLAGVPVTTVSHEELKEISARAVALVRTGECTPYANVILRAGVTF</sequence>
<evidence type="ECO:0000256" key="2">
    <source>
        <dbReference type="ARBA" id="ARBA00012862"/>
    </source>
</evidence>
<reference evidence="8" key="1">
    <citation type="submission" date="2016-04" db="EMBL/GenBank/DDBJ databases">
        <authorList>
            <person name="Antunes L.P."/>
            <person name="Martins L.F."/>
            <person name="Pereira R.V."/>
            <person name="Thomas A.M."/>
            <person name="Barbosa D."/>
            <person name="Nascimento L."/>
            <person name="Silva G.M."/>
            <person name="Condomitti G.W."/>
            <person name="Digiampietri L.A."/>
            <person name="Lombardi K.C."/>
            <person name="Ramos P.L."/>
            <person name="Quaggio R.B."/>
            <person name="Oliveira J.C."/>
            <person name="Pascon R.C."/>
            <person name="Cruz J.B."/>
            <person name="Silva A.M."/>
            <person name="Setubal J.C."/>
        </authorList>
    </citation>
    <scope>NUCLEOTIDE SEQUENCE [LARGE SCALE GENOMIC DNA]</scope>
</reference>
<dbReference type="UniPathway" id="UPA00916">
    <property type="reaction ID" value="UER00888"/>
</dbReference>
<organism evidence="7 8">
    <name type="scientific">Symbiobacterium thermophilum</name>
    <dbReference type="NCBI Taxonomy" id="2734"/>
    <lineage>
        <taxon>Bacteria</taxon>
        <taxon>Bacillati</taxon>
        <taxon>Bacillota</taxon>
        <taxon>Clostridia</taxon>
        <taxon>Eubacteriales</taxon>
        <taxon>Symbiobacteriaceae</taxon>
        <taxon>Symbiobacterium</taxon>
    </lineage>
</organism>
<comment type="catalytic activity">
    <reaction evidence="1 6">
        <text>beta-D-ribopyranose = beta-D-ribofuranose</text>
        <dbReference type="Rhea" id="RHEA:25432"/>
        <dbReference type="ChEBI" id="CHEBI:27476"/>
        <dbReference type="ChEBI" id="CHEBI:47002"/>
        <dbReference type="EC" id="5.4.99.62"/>
    </reaction>
</comment>
<comment type="subunit">
    <text evidence="6">Homodecamer.</text>
</comment>
<feature type="active site" description="Proton donor" evidence="6">
    <location>
        <position position="20"/>
    </location>
</feature>
<name>A0A1Y2T4F3_SYMTR</name>
<evidence type="ECO:0000313" key="8">
    <source>
        <dbReference type="Proteomes" id="UP000194267"/>
    </source>
</evidence>
<dbReference type="GO" id="GO:0048029">
    <property type="term" value="F:monosaccharide binding"/>
    <property type="evidence" value="ECO:0007669"/>
    <property type="project" value="InterPro"/>
</dbReference>